<dbReference type="Proteomes" id="UP000279833">
    <property type="component" value="Unassembled WGS sequence"/>
</dbReference>
<evidence type="ECO:0000313" key="3">
    <source>
        <dbReference type="Proteomes" id="UP000279833"/>
    </source>
</evidence>
<dbReference type="WBParaSite" id="SCUD_0000458101-mRNA-1">
    <property type="protein sequence ID" value="SCUD_0000458101-mRNA-1"/>
    <property type="gene ID" value="SCUD_0000458101"/>
</dbReference>
<gene>
    <name evidence="2" type="ORF">SCUD_LOCUS4581</name>
</gene>
<proteinExistence type="predicted"/>
<reference evidence="4" key="1">
    <citation type="submission" date="2016-06" db="UniProtKB">
        <authorList>
            <consortium name="WormBaseParasite"/>
        </authorList>
    </citation>
    <scope>IDENTIFICATION</scope>
</reference>
<reference evidence="2 3" key="2">
    <citation type="submission" date="2018-11" db="EMBL/GenBank/DDBJ databases">
        <authorList>
            <consortium name="Pathogen Informatics"/>
        </authorList>
    </citation>
    <scope>NUCLEOTIDE SEQUENCE [LARGE SCALE GENOMIC DNA]</scope>
    <source>
        <strain evidence="2">Dakar</strain>
        <strain evidence="3">Dakar, Senegal</strain>
    </source>
</reference>
<organism evidence="4">
    <name type="scientific">Schistosoma curassoni</name>
    <dbReference type="NCBI Taxonomy" id="6186"/>
    <lineage>
        <taxon>Eukaryota</taxon>
        <taxon>Metazoa</taxon>
        <taxon>Spiralia</taxon>
        <taxon>Lophotrochozoa</taxon>
        <taxon>Platyhelminthes</taxon>
        <taxon>Trematoda</taxon>
        <taxon>Digenea</taxon>
        <taxon>Strigeidida</taxon>
        <taxon>Schistosomatoidea</taxon>
        <taxon>Schistosomatidae</taxon>
        <taxon>Schistosoma</taxon>
    </lineage>
</organism>
<keyword evidence="3" id="KW-1185">Reference proteome</keyword>
<protein>
    <submittedName>
        <fullName evidence="4">Ovule protein</fullName>
    </submittedName>
</protein>
<feature type="region of interest" description="Disordered" evidence="1">
    <location>
        <begin position="1"/>
        <end position="33"/>
    </location>
</feature>
<evidence type="ECO:0000313" key="4">
    <source>
        <dbReference type="WBParaSite" id="SCUD_0000458101-mRNA-1"/>
    </source>
</evidence>
<evidence type="ECO:0000256" key="1">
    <source>
        <dbReference type="SAM" id="MobiDB-lite"/>
    </source>
</evidence>
<dbReference type="AlphaFoldDB" id="A0A183JPE4"/>
<dbReference type="STRING" id="6186.A0A183JPE4"/>
<accession>A0A183JPE4</accession>
<feature type="compositionally biased region" description="Polar residues" evidence="1">
    <location>
        <begin position="20"/>
        <end position="33"/>
    </location>
</feature>
<evidence type="ECO:0000313" key="2">
    <source>
        <dbReference type="EMBL" id="VDO89806.1"/>
    </source>
</evidence>
<sequence>MSIEDHEVDLLDLSSPDVKPSNSSNNLVQKPSNVVENGCKSKHEGDPIISVPPVKEQLLLHLDVSQVNHYHFLCLIPGLKVFV</sequence>
<dbReference type="EMBL" id="UZAK01006243">
    <property type="protein sequence ID" value="VDO89806.1"/>
    <property type="molecule type" value="Genomic_DNA"/>
</dbReference>
<name>A0A183JPE4_9TREM</name>